<keyword evidence="4 9" id="KW-0812">Transmembrane</keyword>
<evidence type="ECO:0000313" key="10">
    <source>
        <dbReference type="EMBL" id="CAD8818979.1"/>
    </source>
</evidence>
<organism evidence="10">
    <name type="scientific">Timspurckia oligopyrenoides</name>
    <dbReference type="NCBI Taxonomy" id="708627"/>
    <lineage>
        <taxon>Eukaryota</taxon>
        <taxon>Rhodophyta</taxon>
        <taxon>Bangiophyceae</taxon>
        <taxon>Porphyridiales</taxon>
        <taxon>Porphyridiaceae</taxon>
        <taxon>Timspurckia</taxon>
    </lineage>
</organism>
<comment type="subcellular location">
    <subcellularLocation>
        <location evidence="2">Endomembrane system</location>
    </subcellularLocation>
    <subcellularLocation>
        <location evidence="1">Membrane</location>
        <topology evidence="1">Multi-pass membrane protein</topology>
    </subcellularLocation>
</comment>
<evidence type="ECO:0000256" key="5">
    <source>
        <dbReference type="ARBA" id="ARBA00022989"/>
    </source>
</evidence>
<feature type="transmembrane region" description="Helical" evidence="9">
    <location>
        <begin position="273"/>
        <end position="299"/>
    </location>
</feature>
<evidence type="ECO:0000256" key="8">
    <source>
        <dbReference type="ARBA" id="ARBA00025752"/>
    </source>
</evidence>
<accession>A0A7S1ER62</accession>
<dbReference type="GO" id="GO:0055085">
    <property type="term" value="P:transmembrane transport"/>
    <property type="evidence" value="ECO:0007669"/>
    <property type="project" value="InterPro"/>
</dbReference>
<keyword evidence="5 9" id="KW-1133">Transmembrane helix</keyword>
<dbReference type="EMBL" id="HBFP01004737">
    <property type="protein sequence ID" value="CAD8818979.1"/>
    <property type="molecule type" value="Transcribed_RNA"/>
</dbReference>
<feature type="transmembrane region" description="Helical" evidence="9">
    <location>
        <begin position="478"/>
        <end position="500"/>
    </location>
</feature>
<sequence>MMELLYISTGLYSICGDLRNCRSRNQVCKHVRSDSLVSNQVFFKRCRRNSTKKAIVMKSNEMEISSENSVNEEVTSTGLGMKIENGNENMNEVCIVSGTNSRVSHSSSVQSKSNLVAMTVADPVPSSAQSVVSTVPSIGIRSDVVAISLLATLRLMMTIGIGALAQRRGVLDSTVLSSLSKAVYNIFLPSILFVNVGTTLCTQSLLSVAPLPLLALAQILFGALLGKVLCRVLRVEESSSDGRILNVSCMFGNSAALPLLFANNLFAADPTRLAPLIAGISFFLIGWSPLFWSLGYYILSAPRVTVEKKTKQGKRERMRALMKSPIWARIFAPPIIGALAGLVFGSVPFLRNLVFAKDAPLGAVVDALKTLGSAYTPCAVLVLAGSLATPQKSASSSSSAAVSWSRIMQIAGICIVRFIFMPIFALGTLRTTALLGILLDPMQKFTILMESIMPSAQNSVLILQLENQPEAASKVARLLFFIYLVAILPISAGISVFLLLTGA</sequence>
<feature type="transmembrane region" description="Helical" evidence="9">
    <location>
        <begin position="144"/>
        <end position="165"/>
    </location>
</feature>
<dbReference type="InterPro" id="IPR045033">
    <property type="entry name" value="PILS1/3/4/5/7"/>
</dbReference>
<evidence type="ECO:0000256" key="1">
    <source>
        <dbReference type="ARBA" id="ARBA00004141"/>
    </source>
</evidence>
<dbReference type="GO" id="GO:0016020">
    <property type="term" value="C:membrane"/>
    <property type="evidence" value="ECO:0007669"/>
    <property type="project" value="UniProtKB-SubCell"/>
</dbReference>
<dbReference type="PANTHER" id="PTHR31651">
    <property type="match status" value="1"/>
</dbReference>
<keyword evidence="6 9" id="KW-0472">Membrane</keyword>
<dbReference type="InterPro" id="IPR004776">
    <property type="entry name" value="Mem_transp_PIN-like"/>
</dbReference>
<reference evidence="10" key="1">
    <citation type="submission" date="2021-01" db="EMBL/GenBank/DDBJ databases">
        <authorList>
            <person name="Corre E."/>
            <person name="Pelletier E."/>
            <person name="Niang G."/>
            <person name="Scheremetjew M."/>
            <person name="Finn R."/>
            <person name="Kale V."/>
            <person name="Holt S."/>
            <person name="Cochrane G."/>
            <person name="Meng A."/>
            <person name="Brown T."/>
            <person name="Cohen L."/>
        </authorList>
    </citation>
    <scope>NUCLEOTIDE SEQUENCE</scope>
    <source>
        <strain evidence="10">CCMP3278</strain>
    </source>
</reference>
<dbReference type="AlphaFoldDB" id="A0A7S1ER62"/>
<evidence type="ECO:0000256" key="2">
    <source>
        <dbReference type="ARBA" id="ARBA00004308"/>
    </source>
</evidence>
<feature type="transmembrane region" description="Helical" evidence="9">
    <location>
        <begin position="186"/>
        <end position="206"/>
    </location>
</feature>
<dbReference type="Pfam" id="PF03547">
    <property type="entry name" value="Mem_trans"/>
    <property type="match status" value="1"/>
</dbReference>
<proteinExistence type="inferred from homology"/>
<gene>
    <name evidence="10" type="ORF">TOLI1172_LOCUS3368</name>
</gene>
<comment type="function">
    <text evidence="7">Involved in cellular auxin homeostasis by regulating auxin metabolism. Regulates intracellular auxin accumulation at the endoplasmic reticulum and thus auxin availability for nuclear auxin signaling.</text>
</comment>
<feature type="transmembrane region" description="Helical" evidence="9">
    <location>
        <begin position="244"/>
        <end position="261"/>
    </location>
</feature>
<keyword evidence="3" id="KW-0813">Transport</keyword>
<dbReference type="GO" id="GO:0012505">
    <property type="term" value="C:endomembrane system"/>
    <property type="evidence" value="ECO:0007669"/>
    <property type="project" value="UniProtKB-SubCell"/>
</dbReference>
<feature type="transmembrane region" description="Helical" evidence="9">
    <location>
        <begin position="410"/>
        <end position="439"/>
    </location>
</feature>
<evidence type="ECO:0000256" key="4">
    <source>
        <dbReference type="ARBA" id="ARBA00022692"/>
    </source>
</evidence>
<dbReference type="PANTHER" id="PTHR31651:SF36">
    <property type="entry name" value="AUXIN EFFLUX CARRIER FAMILY PROTEIN"/>
    <property type="match status" value="1"/>
</dbReference>
<evidence type="ECO:0000256" key="9">
    <source>
        <dbReference type="SAM" id="Phobius"/>
    </source>
</evidence>
<protein>
    <submittedName>
        <fullName evidence="10">Uncharacterized protein</fullName>
    </submittedName>
</protein>
<comment type="similarity">
    <text evidence="8">Belongs to the auxin efflux carrier (TC 2.A.69.2) family.</text>
</comment>
<evidence type="ECO:0000256" key="6">
    <source>
        <dbReference type="ARBA" id="ARBA00023136"/>
    </source>
</evidence>
<evidence type="ECO:0000256" key="7">
    <source>
        <dbReference type="ARBA" id="ARBA00025100"/>
    </source>
</evidence>
<name>A0A7S1ER62_9RHOD</name>
<feature type="transmembrane region" description="Helical" evidence="9">
    <location>
        <begin position="326"/>
        <end position="350"/>
    </location>
</feature>
<evidence type="ECO:0000256" key="3">
    <source>
        <dbReference type="ARBA" id="ARBA00022448"/>
    </source>
</evidence>
<feature type="transmembrane region" description="Helical" evidence="9">
    <location>
        <begin position="212"/>
        <end position="232"/>
    </location>
</feature>